<keyword evidence="1" id="KW-0597">Phosphoprotein</keyword>
<dbReference type="InterPro" id="IPR011006">
    <property type="entry name" value="CheY-like_superfamily"/>
</dbReference>
<dbReference type="EMBL" id="NPEV01000037">
    <property type="protein sequence ID" value="RAI26020.1"/>
    <property type="molecule type" value="Genomic_DNA"/>
</dbReference>
<proteinExistence type="predicted"/>
<organism evidence="3 4">
    <name type="scientific">Rhodobium orientis</name>
    <dbReference type="NCBI Taxonomy" id="34017"/>
    <lineage>
        <taxon>Bacteria</taxon>
        <taxon>Pseudomonadati</taxon>
        <taxon>Pseudomonadota</taxon>
        <taxon>Alphaproteobacteria</taxon>
        <taxon>Hyphomicrobiales</taxon>
        <taxon>Rhodobiaceae</taxon>
        <taxon>Rhodobium</taxon>
    </lineage>
</organism>
<gene>
    <name evidence="3" type="ORF">CH339_15820</name>
</gene>
<dbReference type="Proteomes" id="UP000249299">
    <property type="component" value="Unassembled WGS sequence"/>
</dbReference>
<sequence length="147" mass="16745">MTDEEVFDALVLMVENDERDAVAMRKMLEKAPIRIKVDVCEDGRTGLDYLRRCGNSYGRMTPDMILFDISGRRADDYGFLETVSRDASLRSGMICALYDGEDPEAERRAIAAGASAVISPHNLRRAQQSIRDRLVDSWFQRTEQFFV</sequence>
<feature type="domain" description="Response regulatory" evidence="2">
    <location>
        <begin position="10"/>
        <end position="135"/>
    </location>
</feature>
<reference evidence="3 4" key="1">
    <citation type="submission" date="2017-07" db="EMBL/GenBank/DDBJ databases">
        <title>Draft Genome Sequences of Select Purple Nonsulfur Bacteria.</title>
        <authorList>
            <person name="Lasarre B."/>
            <person name="Mckinlay J.B."/>
        </authorList>
    </citation>
    <scope>NUCLEOTIDE SEQUENCE [LARGE SCALE GENOMIC DNA]</scope>
    <source>
        <strain evidence="3 4">DSM 11290</strain>
    </source>
</reference>
<evidence type="ECO:0000259" key="2">
    <source>
        <dbReference type="PROSITE" id="PS50110"/>
    </source>
</evidence>
<comment type="caution">
    <text evidence="3">The sequence shown here is derived from an EMBL/GenBank/DDBJ whole genome shotgun (WGS) entry which is preliminary data.</text>
</comment>
<dbReference type="InterPro" id="IPR001789">
    <property type="entry name" value="Sig_transdc_resp-reg_receiver"/>
</dbReference>
<dbReference type="PROSITE" id="PS50110">
    <property type="entry name" value="RESPONSE_REGULATORY"/>
    <property type="match status" value="1"/>
</dbReference>
<protein>
    <recommendedName>
        <fullName evidence="2">Response regulatory domain-containing protein</fullName>
    </recommendedName>
</protein>
<evidence type="ECO:0000256" key="1">
    <source>
        <dbReference type="PROSITE-ProRule" id="PRU00169"/>
    </source>
</evidence>
<dbReference type="GO" id="GO:0000160">
    <property type="term" value="P:phosphorelay signal transduction system"/>
    <property type="evidence" value="ECO:0007669"/>
    <property type="project" value="InterPro"/>
</dbReference>
<dbReference type="RefSeq" id="WP_111435356.1">
    <property type="nucleotide sequence ID" value="NZ_JACIGG010000007.1"/>
</dbReference>
<name>A0A327JI04_9HYPH</name>
<evidence type="ECO:0000313" key="4">
    <source>
        <dbReference type="Proteomes" id="UP000249299"/>
    </source>
</evidence>
<evidence type="ECO:0000313" key="3">
    <source>
        <dbReference type="EMBL" id="RAI26020.1"/>
    </source>
</evidence>
<keyword evidence="4" id="KW-1185">Reference proteome</keyword>
<feature type="modified residue" description="4-aspartylphosphate" evidence="1">
    <location>
        <position position="68"/>
    </location>
</feature>
<dbReference type="Gene3D" id="3.40.50.2300">
    <property type="match status" value="1"/>
</dbReference>
<accession>A0A327JI04</accession>
<dbReference type="SUPFAM" id="SSF52172">
    <property type="entry name" value="CheY-like"/>
    <property type="match status" value="1"/>
</dbReference>
<dbReference type="AlphaFoldDB" id="A0A327JI04"/>